<dbReference type="AlphaFoldDB" id="A0A9W5TD48"/>
<proteinExistence type="predicted"/>
<dbReference type="PROSITE" id="PS50053">
    <property type="entry name" value="UBIQUITIN_2"/>
    <property type="match status" value="1"/>
</dbReference>
<dbReference type="SUPFAM" id="SSF54236">
    <property type="entry name" value="Ubiquitin-like"/>
    <property type="match status" value="1"/>
</dbReference>
<dbReference type="InterPro" id="IPR019956">
    <property type="entry name" value="Ubiquitin_dom"/>
</dbReference>
<dbReference type="GO" id="GO:0005829">
    <property type="term" value="C:cytosol"/>
    <property type="evidence" value="ECO:0007669"/>
    <property type="project" value="TreeGrafter"/>
</dbReference>
<feature type="region of interest" description="Disordered" evidence="1">
    <location>
        <begin position="76"/>
        <end position="99"/>
    </location>
</feature>
<comment type="caution">
    <text evidence="3">The sequence shown here is derived from an EMBL/GenBank/DDBJ whole genome shotgun (WGS) entry which is preliminary data.</text>
</comment>
<accession>A0A9W5TD48</accession>
<feature type="compositionally biased region" description="Polar residues" evidence="1">
    <location>
        <begin position="436"/>
        <end position="456"/>
    </location>
</feature>
<reference evidence="3" key="1">
    <citation type="submission" date="2019-12" db="EMBL/GenBank/DDBJ databases">
        <title>Genome sequence of Babesia ovis.</title>
        <authorList>
            <person name="Yamagishi J."/>
            <person name="Sevinc F."/>
            <person name="Xuan X."/>
        </authorList>
    </citation>
    <scope>NUCLEOTIDE SEQUENCE</scope>
    <source>
        <strain evidence="3">Selcuk</strain>
    </source>
</reference>
<keyword evidence="4" id="KW-1185">Reference proteome</keyword>
<dbReference type="Gene3D" id="3.10.20.90">
    <property type="entry name" value="Phosphatidylinositol 3-kinase Catalytic Subunit, Chain A, domain 1"/>
    <property type="match status" value="1"/>
</dbReference>
<dbReference type="GO" id="GO:0006511">
    <property type="term" value="P:ubiquitin-dependent protein catabolic process"/>
    <property type="evidence" value="ECO:0007669"/>
    <property type="project" value="TreeGrafter"/>
</dbReference>
<gene>
    <name evidence="3" type="ORF">BaOVIS_029200</name>
</gene>
<evidence type="ECO:0000256" key="1">
    <source>
        <dbReference type="SAM" id="MobiDB-lite"/>
    </source>
</evidence>
<dbReference type="PRINTS" id="PR00348">
    <property type="entry name" value="UBIQUITIN"/>
</dbReference>
<evidence type="ECO:0000259" key="2">
    <source>
        <dbReference type="PROSITE" id="PS50053"/>
    </source>
</evidence>
<dbReference type="Proteomes" id="UP001057455">
    <property type="component" value="Unassembled WGS sequence"/>
</dbReference>
<organism evidence="3 4">
    <name type="scientific">Babesia ovis</name>
    <dbReference type="NCBI Taxonomy" id="5869"/>
    <lineage>
        <taxon>Eukaryota</taxon>
        <taxon>Sar</taxon>
        <taxon>Alveolata</taxon>
        <taxon>Apicomplexa</taxon>
        <taxon>Aconoidasida</taxon>
        <taxon>Piroplasmida</taxon>
        <taxon>Babesiidae</taxon>
        <taxon>Babesia</taxon>
    </lineage>
</organism>
<sequence length="524" mass="56004">MATLLDLTFRLISGQGVNVRVPSDKLIADIKILIAAECGITPGTQRLIFKGQLLADDRTIGSYNIETGSTIHVIGNSTGASQQTQGQSYGNSSQFGGRPPMNFGEAMASSMGSLMRDFLTKPGNTSSPFSNLTAAFAEGAFQNGASQQGGSDVDWINAAGGTDELLRQGMQIAQQLGGSNGNLGEMASKLFSGMMGNMMNPGGNRESSYTNTNFTATSAQPAKNRTDLFSSKSTSAFSDQDIKSTVVAAVAAKHNLDAICDALDAGQKSDDTDQDFSSDASKKLLSICNESIMLSTVPGGIVVDDCNKLKSLLPWKLLHKLEMTLGVMEYHNIDKQDISDFLQRWRDAQTRAHDTLAELEHVSQPSQKIDTDKLTKIAIVCSLQAAINSALALVTTVMSNKAKVPQRSVDAKSSTPSPKVTKEDHASSRVADVRQGLTTSSISTMANTGSTSSSSGLFPEAAARQVQRPAGSYSSDNEILADTTWLRRQLSAYRNSTGFKSRMDELIQKTKKLSNIYCTGTLPK</sequence>
<dbReference type="SMART" id="SM00213">
    <property type="entry name" value="UBQ"/>
    <property type="match status" value="1"/>
</dbReference>
<feature type="compositionally biased region" description="Low complexity" evidence="1">
    <location>
        <begin position="76"/>
        <end position="90"/>
    </location>
</feature>
<dbReference type="CDD" id="cd17039">
    <property type="entry name" value="Ubl_ubiquitin_like"/>
    <property type="match status" value="1"/>
</dbReference>
<dbReference type="OrthoDB" id="417450at2759"/>
<dbReference type="EMBL" id="BLIY01000022">
    <property type="protein sequence ID" value="GFE55516.1"/>
    <property type="molecule type" value="Genomic_DNA"/>
</dbReference>
<feature type="domain" description="Ubiquitin-like" evidence="2">
    <location>
        <begin position="5"/>
        <end position="80"/>
    </location>
</feature>
<protein>
    <submittedName>
        <fullName evidence="3">Ubiquitin family domain containing protein</fullName>
    </submittedName>
</protein>
<evidence type="ECO:0000313" key="4">
    <source>
        <dbReference type="Proteomes" id="UP001057455"/>
    </source>
</evidence>
<evidence type="ECO:0000313" key="3">
    <source>
        <dbReference type="EMBL" id="GFE55516.1"/>
    </source>
</evidence>
<dbReference type="GO" id="GO:0031593">
    <property type="term" value="F:polyubiquitin modification-dependent protein binding"/>
    <property type="evidence" value="ECO:0007669"/>
    <property type="project" value="TreeGrafter"/>
</dbReference>
<feature type="region of interest" description="Disordered" evidence="1">
    <location>
        <begin position="404"/>
        <end position="456"/>
    </location>
</feature>
<dbReference type="PANTHER" id="PTHR10677">
    <property type="entry name" value="UBIQUILIN"/>
    <property type="match status" value="1"/>
</dbReference>
<name>A0A9W5TD48_BABOV</name>
<dbReference type="InterPro" id="IPR029071">
    <property type="entry name" value="Ubiquitin-like_domsf"/>
</dbReference>
<dbReference type="PANTHER" id="PTHR10677:SF3">
    <property type="entry name" value="FI07626P-RELATED"/>
    <property type="match status" value="1"/>
</dbReference>
<dbReference type="Pfam" id="PF00240">
    <property type="entry name" value="ubiquitin"/>
    <property type="match status" value="1"/>
</dbReference>
<dbReference type="InterPro" id="IPR000626">
    <property type="entry name" value="Ubiquitin-like_dom"/>
</dbReference>
<dbReference type="InterPro" id="IPR015496">
    <property type="entry name" value="Ubiquilin"/>
</dbReference>